<evidence type="ECO:0000313" key="1">
    <source>
        <dbReference type="EMBL" id="KAG6535090.1"/>
    </source>
</evidence>
<sequence>MRTANCLELRRIPVLPLISMKQLDIWNSGDIGNALPDYLLTLTSLTLLELRSCAQRASVLANLKDIIIDKCPRLTEPAQMPAQPYVEQDLTSLCTVWIDDIVLKHVWAILGRTPCIQALRIQHYNDLSCFNPEQEE</sequence>
<dbReference type="AlphaFoldDB" id="A0A8J5I7K9"/>
<dbReference type="InterPro" id="IPR032675">
    <property type="entry name" value="LRR_dom_sf"/>
</dbReference>
<gene>
    <name evidence="1" type="ORF">ZIOFF_000044</name>
</gene>
<name>A0A8J5I7K9_ZINOF</name>
<dbReference type="Proteomes" id="UP000734854">
    <property type="component" value="Unassembled WGS sequence"/>
</dbReference>
<dbReference type="SUPFAM" id="SSF52047">
    <property type="entry name" value="RNI-like"/>
    <property type="match status" value="1"/>
</dbReference>
<evidence type="ECO:0008006" key="3">
    <source>
        <dbReference type="Google" id="ProtNLM"/>
    </source>
</evidence>
<proteinExistence type="predicted"/>
<organism evidence="1 2">
    <name type="scientific">Zingiber officinale</name>
    <name type="common">Ginger</name>
    <name type="synonym">Amomum zingiber</name>
    <dbReference type="NCBI Taxonomy" id="94328"/>
    <lineage>
        <taxon>Eukaryota</taxon>
        <taxon>Viridiplantae</taxon>
        <taxon>Streptophyta</taxon>
        <taxon>Embryophyta</taxon>
        <taxon>Tracheophyta</taxon>
        <taxon>Spermatophyta</taxon>
        <taxon>Magnoliopsida</taxon>
        <taxon>Liliopsida</taxon>
        <taxon>Zingiberales</taxon>
        <taxon>Zingiberaceae</taxon>
        <taxon>Zingiber</taxon>
    </lineage>
</organism>
<accession>A0A8J5I7K9</accession>
<comment type="caution">
    <text evidence="1">The sequence shown here is derived from an EMBL/GenBank/DDBJ whole genome shotgun (WGS) entry which is preliminary data.</text>
</comment>
<evidence type="ECO:0000313" key="2">
    <source>
        <dbReference type="Proteomes" id="UP000734854"/>
    </source>
</evidence>
<dbReference type="Gene3D" id="3.80.10.10">
    <property type="entry name" value="Ribonuclease Inhibitor"/>
    <property type="match status" value="1"/>
</dbReference>
<reference evidence="1 2" key="1">
    <citation type="submission" date="2020-08" db="EMBL/GenBank/DDBJ databases">
        <title>Plant Genome Project.</title>
        <authorList>
            <person name="Zhang R.-G."/>
        </authorList>
    </citation>
    <scope>NUCLEOTIDE SEQUENCE [LARGE SCALE GENOMIC DNA]</scope>
    <source>
        <tissue evidence="1">Rhizome</tissue>
    </source>
</reference>
<keyword evidence="2" id="KW-1185">Reference proteome</keyword>
<dbReference type="EMBL" id="JACMSC010000001">
    <property type="protein sequence ID" value="KAG6535090.1"/>
    <property type="molecule type" value="Genomic_DNA"/>
</dbReference>
<protein>
    <recommendedName>
        <fullName evidence="3">Disease resistance protein</fullName>
    </recommendedName>
</protein>